<gene>
    <name evidence="12" type="ORF">Acy02nite_66570</name>
</gene>
<dbReference type="Pfam" id="PF07730">
    <property type="entry name" value="HisKA_3"/>
    <property type="match status" value="1"/>
</dbReference>
<name>A0A919IPF0_9ACTN</name>
<evidence type="ECO:0000256" key="5">
    <source>
        <dbReference type="ARBA" id="ARBA00022741"/>
    </source>
</evidence>
<dbReference type="EC" id="2.7.13.3" evidence="2"/>
<dbReference type="Pfam" id="PF02518">
    <property type="entry name" value="HATPase_c"/>
    <property type="match status" value="1"/>
</dbReference>
<dbReference type="PANTHER" id="PTHR24421">
    <property type="entry name" value="NITRATE/NITRITE SENSOR PROTEIN NARX-RELATED"/>
    <property type="match status" value="1"/>
</dbReference>
<keyword evidence="9" id="KW-0472">Membrane</keyword>
<dbReference type="GO" id="GO:0016020">
    <property type="term" value="C:membrane"/>
    <property type="evidence" value="ECO:0007669"/>
    <property type="project" value="InterPro"/>
</dbReference>
<evidence type="ECO:0000313" key="12">
    <source>
        <dbReference type="EMBL" id="GID68776.1"/>
    </source>
</evidence>
<keyword evidence="8" id="KW-0902">Two-component regulatory system</keyword>
<evidence type="ECO:0000256" key="4">
    <source>
        <dbReference type="ARBA" id="ARBA00022679"/>
    </source>
</evidence>
<accession>A0A919IPF0</accession>
<feature type="transmembrane region" description="Helical" evidence="9">
    <location>
        <begin position="45"/>
        <end position="63"/>
    </location>
</feature>
<evidence type="ECO:0000256" key="9">
    <source>
        <dbReference type="SAM" id="Phobius"/>
    </source>
</evidence>
<feature type="transmembrane region" description="Helical" evidence="9">
    <location>
        <begin position="70"/>
        <end position="93"/>
    </location>
</feature>
<keyword evidence="9" id="KW-1133">Transmembrane helix</keyword>
<dbReference type="CDD" id="cd16917">
    <property type="entry name" value="HATPase_UhpB-NarQ-NarX-like"/>
    <property type="match status" value="1"/>
</dbReference>
<feature type="transmembrane region" description="Helical" evidence="9">
    <location>
        <begin position="136"/>
        <end position="158"/>
    </location>
</feature>
<dbReference type="GO" id="GO:0046983">
    <property type="term" value="F:protein dimerization activity"/>
    <property type="evidence" value="ECO:0007669"/>
    <property type="project" value="InterPro"/>
</dbReference>
<evidence type="ECO:0000256" key="3">
    <source>
        <dbReference type="ARBA" id="ARBA00022553"/>
    </source>
</evidence>
<feature type="domain" description="Signal transduction histidine kinase subgroup 3 dimerisation and phosphoacceptor" evidence="11">
    <location>
        <begin position="176"/>
        <end position="243"/>
    </location>
</feature>
<reference evidence="12" key="1">
    <citation type="submission" date="2021-01" db="EMBL/GenBank/DDBJ databases">
        <title>Whole genome shotgun sequence of Actinoplanes cyaneus NBRC 14990.</title>
        <authorList>
            <person name="Komaki H."/>
            <person name="Tamura T."/>
        </authorList>
    </citation>
    <scope>NUCLEOTIDE SEQUENCE</scope>
    <source>
        <strain evidence="12">NBRC 14990</strain>
    </source>
</reference>
<dbReference type="EMBL" id="BOMH01000051">
    <property type="protein sequence ID" value="GID68776.1"/>
    <property type="molecule type" value="Genomic_DNA"/>
</dbReference>
<keyword evidence="3" id="KW-0597">Phosphoprotein</keyword>
<keyword evidence="6" id="KW-0418">Kinase</keyword>
<dbReference type="InterPro" id="IPR003594">
    <property type="entry name" value="HATPase_dom"/>
</dbReference>
<comment type="caution">
    <text evidence="12">The sequence shown here is derived from an EMBL/GenBank/DDBJ whole genome shotgun (WGS) entry which is preliminary data.</text>
</comment>
<proteinExistence type="predicted"/>
<evidence type="ECO:0000256" key="7">
    <source>
        <dbReference type="ARBA" id="ARBA00022840"/>
    </source>
</evidence>
<dbReference type="SUPFAM" id="SSF55874">
    <property type="entry name" value="ATPase domain of HSP90 chaperone/DNA topoisomerase II/histidine kinase"/>
    <property type="match status" value="1"/>
</dbReference>
<feature type="domain" description="Histidine kinase/HSP90-like ATPase" evidence="10">
    <location>
        <begin position="281"/>
        <end position="364"/>
    </location>
</feature>
<comment type="catalytic activity">
    <reaction evidence="1">
        <text>ATP + protein L-histidine = ADP + protein N-phospho-L-histidine.</text>
        <dbReference type="EC" id="2.7.13.3"/>
    </reaction>
</comment>
<dbReference type="PANTHER" id="PTHR24421:SF10">
    <property type="entry name" value="NITRATE_NITRITE SENSOR PROTEIN NARQ"/>
    <property type="match status" value="1"/>
</dbReference>
<sequence>MTAYARRAGNPSAPSVLSMNFIYLGAAATLVGVPAGLAMTDANSQTVMTVSLATFLAGLVLAARRWPRSVLIISALTVSAWRCAELIGAGWVWPATAAAVATVLAGRVRTAVLTSGFVLTYGLLWDFSTARHGTDWVFAHLGGEMLWVSAALAVAIAWRNNRRWQELQLGRRRVEERVEIARDLHDVVSHTLAVVGVHLNVALDAFDDDPDEARASLRLAQQVRGRAMTDLKSLVGVLREGELPSLTSLERLCEQVGAAGLPVTLNEFGDPVEVPAPVGTAVFRVVQEALTNTVRHAGATRATVTVRYAPDSVLVDVRDDGRGAGQVVDGHGIAGMRERVAALGGALTAAPAEQGFVVRASLPIAKG</sequence>
<evidence type="ECO:0000256" key="8">
    <source>
        <dbReference type="ARBA" id="ARBA00023012"/>
    </source>
</evidence>
<dbReference type="Gene3D" id="3.30.565.10">
    <property type="entry name" value="Histidine kinase-like ATPase, C-terminal domain"/>
    <property type="match status" value="1"/>
</dbReference>
<keyword evidence="7" id="KW-0067">ATP-binding</keyword>
<keyword evidence="9" id="KW-0812">Transmembrane</keyword>
<evidence type="ECO:0000259" key="11">
    <source>
        <dbReference type="Pfam" id="PF07730"/>
    </source>
</evidence>
<dbReference type="InterPro" id="IPR050482">
    <property type="entry name" value="Sensor_HK_TwoCompSys"/>
</dbReference>
<keyword evidence="5" id="KW-0547">Nucleotide-binding</keyword>
<evidence type="ECO:0000256" key="1">
    <source>
        <dbReference type="ARBA" id="ARBA00000085"/>
    </source>
</evidence>
<protein>
    <recommendedName>
        <fullName evidence="2">histidine kinase</fullName>
        <ecNumber evidence="2">2.7.13.3</ecNumber>
    </recommendedName>
</protein>
<evidence type="ECO:0000313" key="13">
    <source>
        <dbReference type="Proteomes" id="UP000619479"/>
    </source>
</evidence>
<keyword evidence="13" id="KW-1185">Reference proteome</keyword>
<organism evidence="12 13">
    <name type="scientific">Actinoplanes cyaneus</name>
    <dbReference type="NCBI Taxonomy" id="52696"/>
    <lineage>
        <taxon>Bacteria</taxon>
        <taxon>Bacillati</taxon>
        <taxon>Actinomycetota</taxon>
        <taxon>Actinomycetes</taxon>
        <taxon>Micromonosporales</taxon>
        <taxon>Micromonosporaceae</taxon>
        <taxon>Actinoplanes</taxon>
    </lineage>
</organism>
<dbReference type="GO" id="GO:0000155">
    <property type="term" value="F:phosphorelay sensor kinase activity"/>
    <property type="evidence" value="ECO:0007669"/>
    <property type="project" value="InterPro"/>
</dbReference>
<feature type="transmembrane region" description="Helical" evidence="9">
    <location>
        <begin position="21"/>
        <end position="39"/>
    </location>
</feature>
<keyword evidence="4" id="KW-0808">Transferase</keyword>
<dbReference type="Gene3D" id="1.20.5.1930">
    <property type="match status" value="1"/>
</dbReference>
<evidence type="ECO:0000259" key="10">
    <source>
        <dbReference type="Pfam" id="PF02518"/>
    </source>
</evidence>
<dbReference type="InterPro" id="IPR036890">
    <property type="entry name" value="HATPase_C_sf"/>
</dbReference>
<dbReference type="GO" id="GO:0005524">
    <property type="term" value="F:ATP binding"/>
    <property type="evidence" value="ECO:0007669"/>
    <property type="project" value="UniProtKB-KW"/>
</dbReference>
<dbReference type="Proteomes" id="UP000619479">
    <property type="component" value="Unassembled WGS sequence"/>
</dbReference>
<dbReference type="AlphaFoldDB" id="A0A919IPF0"/>
<evidence type="ECO:0000256" key="2">
    <source>
        <dbReference type="ARBA" id="ARBA00012438"/>
    </source>
</evidence>
<feature type="transmembrane region" description="Helical" evidence="9">
    <location>
        <begin position="99"/>
        <end position="124"/>
    </location>
</feature>
<dbReference type="InterPro" id="IPR011712">
    <property type="entry name" value="Sig_transdc_His_kin_sub3_dim/P"/>
</dbReference>
<evidence type="ECO:0000256" key="6">
    <source>
        <dbReference type="ARBA" id="ARBA00022777"/>
    </source>
</evidence>